<gene>
    <name evidence="3" type="ORF">BTG_19625</name>
</gene>
<dbReference type="EMBL" id="CP003752">
    <property type="protein sequence ID" value="AFQ17344.1"/>
    <property type="molecule type" value="Genomic_DNA"/>
</dbReference>
<dbReference type="RefSeq" id="WP_001209768.1">
    <property type="nucleotide sequence ID" value="NC_018500.1"/>
</dbReference>
<dbReference type="KEGG" id="bti:BTG_19625"/>
<evidence type="ECO:0000256" key="1">
    <source>
        <dbReference type="SAM" id="Coils"/>
    </source>
</evidence>
<dbReference type="Proteomes" id="UP000005259">
    <property type="component" value="Chromosome"/>
</dbReference>
<dbReference type="GO" id="GO:0006302">
    <property type="term" value="P:double-strand break repair"/>
    <property type="evidence" value="ECO:0007669"/>
    <property type="project" value="InterPro"/>
</dbReference>
<name>A0A9W3NYV9_BACTU</name>
<dbReference type="InterPro" id="IPR027417">
    <property type="entry name" value="P-loop_NTPase"/>
</dbReference>
<dbReference type="AlphaFoldDB" id="A0A9W3NYV9"/>
<protein>
    <recommendedName>
        <fullName evidence="2">Rad50/SbcC-type AAA domain-containing protein</fullName>
    </recommendedName>
</protein>
<dbReference type="InterPro" id="IPR038729">
    <property type="entry name" value="Rad50/SbcC_AAA"/>
</dbReference>
<dbReference type="Pfam" id="PF13476">
    <property type="entry name" value="AAA_23"/>
    <property type="match status" value="1"/>
</dbReference>
<evidence type="ECO:0000313" key="4">
    <source>
        <dbReference type="Proteomes" id="UP000005259"/>
    </source>
</evidence>
<feature type="domain" description="Rad50/SbcC-type AAA" evidence="2">
    <location>
        <begin position="19"/>
        <end position="215"/>
    </location>
</feature>
<organism evidence="3 4">
    <name type="scientific">Bacillus thuringiensis HD-771</name>
    <dbReference type="NCBI Taxonomy" id="1218175"/>
    <lineage>
        <taxon>Bacteria</taxon>
        <taxon>Bacillati</taxon>
        <taxon>Bacillota</taxon>
        <taxon>Bacilli</taxon>
        <taxon>Bacillales</taxon>
        <taxon>Bacillaceae</taxon>
        <taxon>Bacillus</taxon>
        <taxon>Bacillus cereus group</taxon>
    </lineage>
</organism>
<dbReference type="InterPro" id="IPR022205">
    <property type="entry name" value="DUF3732"/>
</dbReference>
<dbReference type="GO" id="GO:0016887">
    <property type="term" value="F:ATP hydrolysis activity"/>
    <property type="evidence" value="ECO:0007669"/>
    <property type="project" value="InterPro"/>
</dbReference>
<keyword evidence="1" id="KW-0175">Coiled coil</keyword>
<dbReference type="Pfam" id="PF12532">
    <property type="entry name" value="DUF3732"/>
    <property type="match status" value="1"/>
</dbReference>
<dbReference type="SUPFAM" id="SSF52540">
    <property type="entry name" value="P-loop containing nucleoside triphosphate hydrolases"/>
    <property type="match status" value="1"/>
</dbReference>
<evidence type="ECO:0000259" key="2">
    <source>
        <dbReference type="Pfam" id="PF13476"/>
    </source>
</evidence>
<proteinExistence type="predicted"/>
<reference evidence="3 4" key="1">
    <citation type="submission" date="2012-08" db="EMBL/GenBank/DDBJ databases">
        <authorList>
            <person name="Doggett N."/>
            <person name="Teshima H."/>
            <person name="Bruce D."/>
            <person name="Detter J.C."/>
            <person name="Johnson S.L."/>
            <person name="Han C."/>
        </authorList>
    </citation>
    <scope>NUCLEOTIDE SEQUENCE [LARGE SCALE GENOMIC DNA]</scope>
    <source>
        <strain evidence="3 4">HD-771</strain>
    </source>
</reference>
<evidence type="ECO:0000313" key="3">
    <source>
        <dbReference type="EMBL" id="AFQ17344.1"/>
    </source>
</evidence>
<sequence>MRFCIETITLWLRNNKIRTLKFEPNKVNVITGASGTGKSEIISIIDYCFFSSSAAISEEKINENVDWYGITFSINGKRFTIGREKIIKRKGSTNYFYSSEGQIPVKPYSTISESELKEIIQAEFSIDSNLVIPYSGKSMKAGSRISFRYFLLFNTQSGNIISNNEVYFDKQNITRYREGLDRVFDIALKIEEIENILIKEKINTIEKEIAKICKKQSLIDKEKLLFRTNIKTDIKKARKSNLIDEEYIEPERYMDVLKNLVNTQNLQQVSYSFSEIDELNKERNSLIRRIGNYNRLQKEYKNYIEIEKNNYDSLKPIEYIKQNFSDLLLLPEISLLLKDMEAEFTLIKREINSRRPFNLNIGDELIDLKKKLSDVDNKIAQYPQSNDSLALAGEMEKILFLGELKYKLSLYENENNKQDFSEDIKEKEIELVRLQKLVRDEKMDKESFKNMLENLIQNYIDKVGVALGNYQGYRAVFNYNNKTLSLRAPESMYASYVGSSSNHLFMHLCLFLGLHEASIIQKSPYIPQFMILDQPSRPYYGEEDDNWSKVEVSDKGKITTAMRLLDEFISHINEKYKEEFQFIVLEHIPKSVWNGMKNFHLVEEFRYGNALINE</sequence>
<feature type="coiled-coil region" evidence="1">
    <location>
        <begin position="417"/>
        <end position="458"/>
    </location>
</feature>
<dbReference type="Gene3D" id="3.40.50.300">
    <property type="entry name" value="P-loop containing nucleotide triphosphate hydrolases"/>
    <property type="match status" value="1"/>
</dbReference>
<accession>A0A9W3NYV9</accession>